<keyword evidence="1 7" id="KW-0028">Amino-acid biosynthesis</keyword>
<dbReference type="GO" id="GO:0000287">
    <property type="term" value="F:magnesium ion binding"/>
    <property type="evidence" value="ECO:0007669"/>
    <property type="project" value="UniProtKB-UniRule"/>
</dbReference>
<keyword evidence="3 7" id="KW-0547">Nucleotide-binding</keyword>
<dbReference type="PANTHER" id="PTHR21087:SF16">
    <property type="entry name" value="SHIKIMATE KINASE 1, CHLOROPLASTIC"/>
    <property type="match status" value="1"/>
</dbReference>
<dbReference type="GO" id="GO:0004765">
    <property type="term" value="F:shikimate kinase activity"/>
    <property type="evidence" value="ECO:0007669"/>
    <property type="project" value="UniProtKB-UniRule"/>
</dbReference>
<feature type="binding site" evidence="7">
    <location>
        <position position="40"/>
    </location>
    <ligand>
        <name>substrate</name>
    </ligand>
</feature>
<dbReference type="InterPro" id="IPR031322">
    <property type="entry name" value="Shikimate/glucono_kinase"/>
</dbReference>
<evidence type="ECO:0000313" key="9">
    <source>
        <dbReference type="Proteomes" id="UP000029640"/>
    </source>
</evidence>
<reference evidence="8 9" key="1">
    <citation type="journal article" date="2014" name="Genome Announc.">
        <title>Genome Sequence of Gammaproteobacterial Pseudohaliea rubra Type Strain DSM 19751, Isolated from Coastal Seawater of the Mediterranean Sea.</title>
        <authorList>
            <person name="Spring S."/>
            <person name="Fiebig A."/>
            <person name="Riedel T."/>
            <person name="Goker M."/>
            <person name="Klenk H.P."/>
        </authorList>
    </citation>
    <scope>NUCLEOTIDE SEQUENCE [LARGE SCALE GENOMIC DNA]</scope>
    <source>
        <strain evidence="8 9">DSM 19751</strain>
    </source>
</reference>
<keyword evidence="9" id="KW-1185">Reference proteome</keyword>
<keyword evidence="6 7" id="KW-0057">Aromatic amino acid biosynthesis</keyword>
<dbReference type="CDD" id="cd00464">
    <property type="entry name" value="SK"/>
    <property type="match status" value="1"/>
</dbReference>
<dbReference type="HOGENOM" id="CLU_057607_4_1_6"/>
<dbReference type="RefSeq" id="WP_035517155.1">
    <property type="nucleotide sequence ID" value="NZ_KN234775.1"/>
</dbReference>
<comment type="catalytic activity">
    <reaction evidence="7">
        <text>shikimate + ATP = 3-phosphoshikimate + ADP + H(+)</text>
        <dbReference type="Rhea" id="RHEA:13121"/>
        <dbReference type="ChEBI" id="CHEBI:15378"/>
        <dbReference type="ChEBI" id="CHEBI:30616"/>
        <dbReference type="ChEBI" id="CHEBI:36208"/>
        <dbReference type="ChEBI" id="CHEBI:145989"/>
        <dbReference type="ChEBI" id="CHEBI:456216"/>
        <dbReference type="EC" id="2.7.1.71"/>
    </reaction>
</comment>
<comment type="pathway">
    <text evidence="7">Metabolic intermediate biosynthesis; chorismate biosynthesis; chorismate from D-erythrose 4-phosphate and phosphoenolpyruvate: step 5/7.</text>
</comment>
<comment type="caution">
    <text evidence="8">The sequence shown here is derived from an EMBL/GenBank/DDBJ whole genome shotgun (WGS) entry which is preliminary data.</text>
</comment>
<dbReference type="GO" id="GO:0005829">
    <property type="term" value="C:cytosol"/>
    <property type="evidence" value="ECO:0007669"/>
    <property type="project" value="TreeGrafter"/>
</dbReference>
<comment type="cofactor">
    <cofactor evidence="7">
        <name>Mg(2+)</name>
        <dbReference type="ChEBI" id="CHEBI:18420"/>
    </cofactor>
    <text evidence="7">Binds 1 Mg(2+) ion per subunit.</text>
</comment>
<dbReference type="AlphaFoldDB" id="A0A095VUV8"/>
<feature type="binding site" evidence="7">
    <location>
        <position position="85"/>
    </location>
    <ligand>
        <name>substrate</name>
    </ligand>
</feature>
<evidence type="ECO:0000256" key="1">
    <source>
        <dbReference type="ARBA" id="ARBA00022605"/>
    </source>
</evidence>
<dbReference type="PRINTS" id="PR01100">
    <property type="entry name" value="SHIKIMTKNASE"/>
</dbReference>
<dbReference type="GO" id="GO:0008652">
    <property type="term" value="P:amino acid biosynthetic process"/>
    <property type="evidence" value="ECO:0007669"/>
    <property type="project" value="UniProtKB-KW"/>
</dbReference>
<evidence type="ECO:0000313" key="8">
    <source>
        <dbReference type="EMBL" id="KGE04858.1"/>
    </source>
</evidence>
<dbReference type="Pfam" id="PF01202">
    <property type="entry name" value="SKI"/>
    <property type="match status" value="1"/>
</dbReference>
<dbReference type="GO" id="GO:0009073">
    <property type="term" value="P:aromatic amino acid family biosynthetic process"/>
    <property type="evidence" value="ECO:0007669"/>
    <property type="project" value="UniProtKB-KW"/>
</dbReference>
<dbReference type="eggNOG" id="COG0703">
    <property type="taxonomic scope" value="Bacteria"/>
</dbReference>
<comment type="similarity">
    <text evidence="7">Belongs to the shikimate kinase family.</text>
</comment>
<dbReference type="PANTHER" id="PTHR21087">
    <property type="entry name" value="SHIKIMATE KINASE"/>
    <property type="match status" value="1"/>
</dbReference>
<sequence>MPPIDRSHRTISLIGMPGAGKSTVGVILAKRTGLAFTDTDLAIQVREGEILQDIVDRVGNPRFREIEETVLLEVPLDDAVVSTGGSVIYSDAVMQRLRTAGPVVFLEADLATLEERVAANPLRGIARGEGQSYADVYAERCPLYQRYADITVDATAGSADAVADAIFRALP</sequence>
<dbReference type="EMBL" id="AUVB01000015">
    <property type="protein sequence ID" value="KGE04858.1"/>
    <property type="molecule type" value="Genomic_DNA"/>
</dbReference>
<feature type="binding site" evidence="7">
    <location>
        <position position="64"/>
    </location>
    <ligand>
        <name>substrate</name>
    </ligand>
</feature>
<feature type="binding site" evidence="7">
    <location>
        <position position="22"/>
    </location>
    <ligand>
        <name>Mg(2+)</name>
        <dbReference type="ChEBI" id="CHEBI:18420"/>
    </ligand>
</feature>
<organism evidence="8 9">
    <name type="scientific">Pseudohaliea rubra DSM 19751</name>
    <dbReference type="NCBI Taxonomy" id="1265313"/>
    <lineage>
        <taxon>Bacteria</taxon>
        <taxon>Pseudomonadati</taxon>
        <taxon>Pseudomonadota</taxon>
        <taxon>Gammaproteobacteria</taxon>
        <taxon>Cellvibrionales</taxon>
        <taxon>Halieaceae</taxon>
        <taxon>Pseudohaliea</taxon>
    </lineage>
</organism>
<name>A0A095VUV8_9GAMM</name>
<keyword evidence="7" id="KW-0479">Metal-binding</keyword>
<evidence type="ECO:0000256" key="4">
    <source>
        <dbReference type="ARBA" id="ARBA00022777"/>
    </source>
</evidence>
<gene>
    <name evidence="7" type="primary">aroK</name>
    <name evidence="8" type="ORF">HRUBRA_00535</name>
</gene>
<keyword evidence="7" id="KW-0460">Magnesium</keyword>
<keyword evidence="4 7" id="KW-0418">Kinase</keyword>
<proteinExistence type="inferred from homology"/>
<evidence type="ECO:0000256" key="2">
    <source>
        <dbReference type="ARBA" id="ARBA00022679"/>
    </source>
</evidence>
<evidence type="ECO:0000256" key="3">
    <source>
        <dbReference type="ARBA" id="ARBA00022741"/>
    </source>
</evidence>
<dbReference type="PATRIC" id="fig|1265313.6.peg.532"/>
<evidence type="ECO:0000256" key="7">
    <source>
        <dbReference type="HAMAP-Rule" id="MF_00109"/>
    </source>
</evidence>
<dbReference type="EC" id="2.7.1.71" evidence="7"/>
<comment type="subcellular location">
    <subcellularLocation>
        <location evidence="7">Cytoplasm</location>
    </subcellularLocation>
</comment>
<evidence type="ECO:0000256" key="6">
    <source>
        <dbReference type="ARBA" id="ARBA00023141"/>
    </source>
</evidence>
<comment type="function">
    <text evidence="7">Catalyzes the specific phosphorylation of the 3-hydroxyl group of shikimic acid using ATP as a cosubstrate.</text>
</comment>
<keyword evidence="5 7" id="KW-0067">ATP-binding</keyword>
<keyword evidence="2 7" id="KW-0808">Transferase</keyword>
<keyword evidence="7" id="KW-0963">Cytoplasm</keyword>
<dbReference type="Proteomes" id="UP000029640">
    <property type="component" value="Unassembled WGS sequence"/>
</dbReference>
<dbReference type="OrthoDB" id="9800332at2"/>
<comment type="caution">
    <text evidence="7">Lacks conserved residue(s) required for the propagation of feature annotation.</text>
</comment>
<feature type="binding site" evidence="7">
    <location>
        <position position="140"/>
    </location>
    <ligand>
        <name>substrate</name>
    </ligand>
</feature>
<dbReference type="UniPathway" id="UPA00053">
    <property type="reaction ID" value="UER00088"/>
</dbReference>
<comment type="subunit">
    <text evidence="7">Monomer.</text>
</comment>
<dbReference type="GO" id="GO:0009423">
    <property type="term" value="P:chorismate biosynthetic process"/>
    <property type="evidence" value="ECO:0007669"/>
    <property type="project" value="UniProtKB-UniRule"/>
</dbReference>
<dbReference type="STRING" id="1265313.HRUBRA_00535"/>
<dbReference type="GO" id="GO:0005524">
    <property type="term" value="F:ATP binding"/>
    <property type="evidence" value="ECO:0007669"/>
    <property type="project" value="UniProtKB-UniRule"/>
</dbReference>
<dbReference type="HAMAP" id="MF_00109">
    <property type="entry name" value="Shikimate_kinase"/>
    <property type="match status" value="1"/>
</dbReference>
<dbReference type="Gene3D" id="3.40.50.300">
    <property type="entry name" value="P-loop containing nucleotide triphosphate hydrolases"/>
    <property type="match status" value="1"/>
</dbReference>
<accession>A0A095VUV8</accession>
<evidence type="ECO:0000256" key="5">
    <source>
        <dbReference type="ARBA" id="ARBA00022840"/>
    </source>
</evidence>
<dbReference type="InterPro" id="IPR000623">
    <property type="entry name" value="Shikimate_kinase/TSH1"/>
</dbReference>
<dbReference type="SUPFAM" id="SSF52540">
    <property type="entry name" value="P-loop containing nucleoside triphosphate hydrolases"/>
    <property type="match status" value="1"/>
</dbReference>
<feature type="binding site" evidence="7">
    <location>
        <begin position="18"/>
        <end position="23"/>
    </location>
    <ligand>
        <name>ATP</name>
        <dbReference type="ChEBI" id="CHEBI:30616"/>
    </ligand>
</feature>
<protein>
    <recommendedName>
        <fullName evidence="7">Shikimate kinase</fullName>
        <shortName evidence="7">SK</shortName>
        <ecNumber evidence="7">2.7.1.71</ecNumber>
    </recommendedName>
</protein>
<dbReference type="InterPro" id="IPR027417">
    <property type="entry name" value="P-loop_NTPase"/>
</dbReference>